<evidence type="ECO:0000313" key="4">
    <source>
        <dbReference type="Proteomes" id="UP000799640"/>
    </source>
</evidence>
<evidence type="ECO:0000313" key="3">
    <source>
        <dbReference type="EMBL" id="KAF2401530.1"/>
    </source>
</evidence>
<protein>
    <submittedName>
        <fullName evidence="3">Uncharacterized protein</fullName>
    </submittedName>
</protein>
<feature type="region of interest" description="Disordered" evidence="1">
    <location>
        <begin position="284"/>
        <end position="318"/>
    </location>
</feature>
<keyword evidence="2" id="KW-0812">Transmembrane</keyword>
<dbReference type="PANTHER" id="PTHR40623:SF2">
    <property type="entry name" value="INTEGRAL MEMBRANE PROTEIN"/>
    <property type="match status" value="1"/>
</dbReference>
<dbReference type="Proteomes" id="UP000799640">
    <property type="component" value="Unassembled WGS sequence"/>
</dbReference>
<feature type="compositionally biased region" description="Basic and acidic residues" evidence="1">
    <location>
        <begin position="298"/>
        <end position="316"/>
    </location>
</feature>
<keyword evidence="2" id="KW-0472">Membrane</keyword>
<organism evidence="3 4">
    <name type="scientific">Trichodelitschia bisporula</name>
    <dbReference type="NCBI Taxonomy" id="703511"/>
    <lineage>
        <taxon>Eukaryota</taxon>
        <taxon>Fungi</taxon>
        <taxon>Dikarya</taxon>
        <taxon>Ascomycota</taxon>
        <taxon>Pezizomycotina</taxon>
        <taxon>Dothideomycetes</taxon>
        <taxon>Dothideomycetes incertae sedis</taxon>
        <taxon>Phaeotrichales</taxon>
        <taxon>Phaeotrichaceae</taxon>
        <taxon>Trichodelitschia</taxon>
    </lineage>
</organism>
<accession>A0A6G1HZS5</accession>
<reference evidence="3" key="1">
    <citation type="journal article" date="2020" name="Stud. Mycol.">
        <title>101 Dothideomycetes genomes: a test case for predicting lifestyles and emergence of pathogens.</title>
        <authorList>
            <person name="Haridas S."/>
            <person name="Albert R."/>
            <person name="Binder M."/>
            <person name="Bloem J."/>
            <person name="Labutti K."/>
            <person name="Salamov A."/>
            <person name="Andreopoulos B."/>
            <person name="Baker S."/>
            <person name="Barry K."/>
            <person name="Bills G."/>
            <person name="Bluhm B."/>
            <person name="Cannon C."/>
            <person name="Castanera R."/>
            <person name="Culley D."/>
            <person name="Daum C."/>
            <person name="Ezra D."/>
            <person name="Gonzalez J."/>
            <person name="Henrissat B."/>
            <person name="Kuo A."/>
            <person name="Liang C."/>
            <person name="Lipzen A."/>
            <person name="Lutzoni F."/>
            <person name="Magnuson J."/>
            <person name="Mondo S."/>
            <person name="Nolan M."/>
            <person name="Ohm R."/>
            <person name="Pangilinan J."/>
            <person name="Park H.-J."/>
            <person name="Ramirez L."/>
            <person name="Alfaro M."/>
            <person name="Sun H."/>
            <person name="Tritt A."/>
            <person name="Yoshinaga Y."/>
            <person name="Zwiers L.-H."/>
            <person name="Turgeon B."/>
            <person name="Goodwin S."/>
            <person name="Spatafora J."/>
            <person name="Crous P."/>
            <person name="Grigoriev I."/>
        </authorList>
    </citation>
    <scope>NUCLEOTIDE SEQUENCE</scope>
    <source>
        <strain evidence="3">CBS 262.69</strain>
    </source>
</reference>
<proteinExistence type="predicted"/>
<keyword evidence="4" id="KW-1185">Reference proteome</keyword>
<feature type="region of interest" description="Disordered" evidence="1">
    <location>
        <begin position="333"/>
        <end position="384"/>
    </location>
</feature>
<feature type="region of interest" description="Disordered" evidence="1">
    <location>
        <begin position="86"/>
        <end position="158"/>
    </location>
</feature>
<dbReference type="PANTHER" id="PTHR40623">
    <property type="entry name" value="INTEGRAL MEMBRANE PROTEIN"/>
    <property type="match status" value="1"/>
</dbReference>
<feature type="compositionally biased region" description="Low complexity" evidence="1">
    <location>
        <begin position="86"/>
        <end position="105"/>
    </location>
</feature>
<evidence type="ECO:0000256" key="2">
    <source>
        <dbReference type="SAM" id="Phobius"/>
    </source>
</evidence>
<keyword evidence="2" id="KW-1133">Transmembrane helix</keyword>
<dbReference type="EMBL" id="ML996693">
    <property type="protein sequence ID" value="KAF2401530.1"/>
    <property type="molecule type" value="Genomic_DNA"/>
</dbReference>
<name>A0A6G1HZS5_9PEZI</name>
<sequence>MVFFADWLLWQQLCFVLAVLIIVALVCGFWKNMLGRAEARHYANLGTPLAVSPSRLEDGLGEDIPFGVRALECGMEVEGVWNSRPATPAGSLLGPPGSSCSSQGSEDAGFRPNDDTPSIAMPRPKRPNISPYWPVSRSQSNVEKRPVPPCRSSSLNYSPGLTTPNRAYTSTLLRNSVAAGDLEVDIAGLKARKEYEIFSAPEQLSAPPSPSTFASSIDSASSKRREIFNEPTGELDLLQSHRLSHVAETGQLVPRAPRGAIPYYTDPFEGETIALSGVTVGFSPSGDESTVVGSEQTQETKMKEPSEPKQSFEHKPHASKVLRKVNSDFEILHPGSLTAAAPEHPLDASSERPRSRKLQKKRPSSEHDRPTFIEVIYGAEATGR</sequence>
<dbReference type="OrthoDB" id="5426165at2759"/>
<evidence type="ECO:0000256" key="1">
    <source>
        <dbReference type="SAM" id="MobiDB-lite"/>
    </source>
</evidence>
<dbReference type="AlphaFoldDB" id="A0A6G1HZS5"/>
<feature type="compositionally biased region" description="Polar residues" evidence="1">
    <location>
        <begin position="286"/>
        <end position="297"/>
    </location>
</feature>
<feature type="transmembrane region" description="Helical" evidence="2">
    <location>
        <begin position="7"/>
        <end position="30"/>
    </location>
</feature>
<feature type="compositionally biased region" description="Basic and acidic residues" evidence="1">
    <location>
        <begin position="344"/>
        <end position="353"/>
    </location>
</feature>
<gene>
    <name evidence="3" type="ORF">EJ06DRAFT_394967</name>
</gene>